<name>A0A832ZXD3_9EURY</name>
<dbReference type="Pfam" id="PF18537">
    <property type="entry name" value="CODH_A_N"/>
    <property type="match status" value="1"/>
</dbReference>
<comment type="caution">
    <text evidence="7">The sequence shown here is derived from an EMBL/GenBank/DDBJ whole genome shotgun (WGS) entry which is preliminary data.</text>
</comment>
<evidence type="ECO:0000256" key="3">
    <source>
        <dbReference type="ARBA" id="ARBA00022723"/>
    </source>
</evidence>
<proteinExistence type="predicted"/>
<keyword evidence="2" id="KW-0808">Transferase</keyword>
<gene>
    <name evidence="7" type="ORF">EYH55_00315</name>
</gene>
<dbReference type="InterPro" id="IPR016099">
    <property type="entry name" value="Prismane-like_a/b-sand"/>
</dbReference>
<evidence type="ECO:0000313" key="8">
    <source>
        <dbReference type="Proteomes" id="UP000623215"/>
    </source>
</evidence>
<organism evidence="7 8">
    <name type="scientific">Methanothermococcus okinawensis</name>
    <dbReference type="NCBI Taxonomy" id="155863"/>
    <lineage>
        <taxon>Archaea</taxon>
        <taxon>Methanobacteriati</taxon>
        <taxon>Methanobacteriota</taxon>
        <taxon>Methanomada group</taxon>
        <taxon>Methanococci</taxon>
        <taxon>Methanococcales</taxon>
        <taxon>Methanococcaceae</taxon>
        <taxon>Methanothermococcus</taxon>
    </lineage>
</organism>
<dbReference type="Pfam" id="PF03598">
    <property type="entry name" value="CdhC"/>
    <property type="match status" value="1"/>
</dbReference>
<evidence type="ECO:0000256" key="2">
    <source>
        <dbReference type="ARBA" id="ARBA00022679"/>
    </source>
</evidence>
<dbReference type="InterPro" id="IPR038571">
    <property type="entry name" value="CO_DH/Ac-CoA_synth_bsu_3_sf"/>
</dbReference>
<evidence type="ECO:0000313" key="7">
    <source>
        <dbReference type="EMBL" id="HIQ31916.1"/>
    </source>
</evidence>
<sequence length="368" mass="39945">MVVEQIISGSKKVLEITKDTLKDKEDNIKVGYPGTNYNLPIIYGLLGKKIESVGDLKELIKSLKVKEEPTLENALEAGVITLICAEAVEALKYALEEEPYKPPYTGFIPDEVLRDLGVPLVEGKIPAILVVVGKVGDREKLKKLVEDIQRRNILALFIGEIVEEMISLGMELGLDKLLVPLGRDITSAIHAANLAIRAPLIYGGIEPGRKEEIVEYIRNRVPAVVVALGPLDDIALAVGGGCIKMGIPVITNNEVPEIKGALETSDIENIVENALRMRGIEVKVAEYHIPVSVGPMNEGERIRKPDMYVELAGPKSYGCELVLIKEDVEDGVEIVGEDLDKMEEGSSVPFAIVVEVAGKGLEEDIAGV</sequence>
<dbReference type="EC" id="2.3.1.169" evidence="1"/>
<dbReference type="Gene3D" id="1.10.8.190">
    <property type="entry name" value="Carbon monoxide dehydrogenase alpha subunit. Chain M, domain 1"/>
    <property type="match status" value="1"/>
</dbReference>
<dbReference type="InterPro" id="IPR004461">
    <property type="entry name" value="CO_DH/Ac-CoA_synth_bsu"/>
</dbReference>
<dbReference type="GO" id="GO:0043885">
    <property type="term" value="F:anaerobic carbon-monoxide dehydrogenase activity"/>
    <property type="evidence" value="ECO:0007669"/>
    <property type="project" value="InterPro"/>
</dbReference>
<keyword evidence="3" id="KW-0479">Metal-binding</keyword>
<dbReference type="EMBL" id="DQVW01000006">
    <property type="protein sequence ID" value="HIQ31916.1"/>
    <property type="molecule type" value="Genomic_DNA"/>
</dbReference>
<dbReference type="SUPFAM" id="SSF56821">
    <property type="entry name" value="Prismane protein-like"/>
    <property type="match status" value="1"/>
</dbReference>
<dbReference type="GO" id="GO:0043884">
    <property type="term" value="F:CO-methylating acetyl-CoA synthase activity"/>
    <property type="evidence" value="ECO:0007669"/>
    <property type="project" value="UniProtKB-EC"/>
</dbReference>
<dbReference type="GO" id="GO:0051536">
    <property type="term" value="F:iron-sulfur cluster binding"/>
    <property type="evidence" value="ECO:0007669"/>
    <property type="project" value="UniProtKB-KW"/>
</dbReference>
<evidence type="ECO:0000256" key="4">
    <source>
        <dbReference type="ARBA" id="ARBA00023004"/>
    </source>
</evidence>
<dbReference type="Proteomes" id="UP000623215">
    <property type="component" value="Unassembled WGS sequence"/>
</dbReference>
<dbReference type="AlphaFoldDB" id="A0A832ZXD3"/>
<accession>A0A832ZXD3</accession>
<dbReference type="GO" id="GO:0006084">
    <property type="term" value="P:acetyl-CoA metabolic process"/>
    <property type="evidence" value="ECO:0007669"/>
    <property type="project" value="InterPro"/>
</dbReference>
<evidence type="ECO:0000256" key="1">
    <source>
        <dbReference type="ARBA" id="ARBA00012244"/>
    </source>
</evidence>
<keyword evidence="5" id="KW-0411">Iron-sulfur</keyword>
<evidence type="ECO:0000256" key="5">
    <source>
        <dbReference type="ARBA" id="ARBA00023014"/>
    </source>
</evidence>
<dbReference type="Gene3D" id="3.30.1650.10">
    <property type="entry name" value="Bifunctional carbon monoxide dehydrogenase/acetyl-coa synthase(codh/acs), Chain M, domain 3"/>
    <property type="match status" value="1"/>
</dbReference>
<dbReference type="PANTHER" id="PTHR42281">
    <property type="match status" value="1"/>
</dbReference>
<dbReference type="PANTHER" id="PTHR42281:SF1">
    <property type="entry name" value="ACETYL-COA DECARBONYLASE_SYNTHASE COMPLEX SUBUNIT BETA 1"/>
    <property type="match status" value="1"/>
</dbReference>
<keyword evidence="4" id="KW-0408">Iron</keyword>
<protein>
    <recommendedName>
        <fullName evidence="1">CO-methylating acetyl-CoA synthase</fullName>
        <ecNumber evidence="1">2.3.1.169</ecNumber>
    </recommendedName>
</protein>
<reference evidence="7" key="1">
    <citation type="journal article" date="2020" name="ISME J.">
        <title>Gammaproteobacteria mediating utilization of methyl-, sulfur- and petroleum organic compounds in deep ocean hydrothermal plumes.</title>
        <authorList>
            <person name="Zhou Z."/>
            <person name="Liu Y."/>
            <person name="Pan J."/>
            <person name="Cron B.R."/>
            <person name="Toner B.M."/>
            <person name="Anantharaman K."/>
            <person name="Breier J.A."/>
            <person name="Dick G.J."/>
            <person name="Li M."/>
        </authorList>
    </citation>
    <scope>NUCLEOTIDE SEQUENCE</scope>
    <source>
        <strain evidence="7">SZUA-1534</strain>
    </source>
</reference>
<feature type="non-terminal residue" evidence="7">
    <location>
        <position position="368"/>
    </location>
</feature>
<dbReference type="InterPro" id="IPR041350">
    <property type="entry name" value="CODH_A_N"/>
</dbReference>
<evidence type="ECO:0000259" key="6">
    <source>
        <dbReference type="Pfam" id="PF18537"/>
    </source>
</evidence>
<dbReference type="InterPro" id="IPR011254">
    <property type="entry name" value="Prismane-like_sf"/>
</dbReference>
<dbReference type="Gene3D" id="3.40.50.2030">
    <property type="match status" value="1"/>
</dbReference>
<dbReference type="GO" id="GO:0046872">
    <property type="term" value="F:metal ion binding"/>
    <property type="evidence" value="ECO:0007669"/>
    <property type="project" value="UniProtKB-KW"/>
</dbReference>
<feature type="domain" description="Carbon monoxide dehydrogenase subunit alpha ,N-terminal" evidence="6">
    <location>
        <begin position="17"/>
        <end position="93"/>
    </location>
</feature>